<dbReference type="InterPro" id="IPR017871">
    <property type="entry name" value="ABC_transporter-like_CS"/>
</dbReference>
<dbReference type="EMBL" id="BAAAPE010000015">
    <property type="protein sequence ID" value="GAA2094564.1"/>
    <property type="molecule type" value="Genomic_DNA"/>
</dbReference>
<sequence>MIEARGLTKWYGDRTAVEELSFDVGPGAVTGFLGPNGSGKSTTMRMIMGLDRPDAGEVRVAGRAYGELGWPLREVGALLEARTYHPGRSARHHLAALAAGGGIPRARVDEVLRTVGLAEVARGRAGSFSLGMAQRLGIAAALLGDPEVLLFDEPVNGLDPEGVRWIRELMRGLAAEGRTVLLSSHLISEMALTADHLLVIGQGTLLADTSVAELTADGRTLEEAFFRLTGGSAEYRGETAPAAPARHEGRRS</sequence>
<comment type="caution">
    <text evidence="6">The sequence shown here is derived from an EMBL/GenBank/DDBJ whole genome shotgun (WGS) entry which is preliminary data.</text>
</comment>
<organism evidence="6 7">
    <name type="scientific">Streptomyces albiaxialis</name>
    <dbReference type="NCBI Taxonomy" id="329523"/>
    <lineage>
        <taxon>Bacteria</taxon>
        <taxon>Bacillati</taxon>
        <taxon>Actinomycetota</taxon>
        <taxon>Actinomycetes</taxon>
        <taxon>Kitasatosporales</taxon>
        <taxon>Streptomycetaceae</taxon>
        <taxon>Streptomyces</taxon>
    </lineage>
</organism>
<reference evidence="7" key="1">
    <citation type="journal article" date="2019" name="Int. J. Syst. Evol. Microbiol.">
        <title>The Global Catalogue of Microorganisms (GCM) 10K type strain sequencing project: providing services to taxonomists for standard genome sequencing and annotation.</title>
        <authorList>
            <consortium name="The Broad Institute Genomics Platform"/>
            <consortium name="The Broad Institute Genome Sequencing Center for Infectious Disease"/>
            <person name="Wu L."/>
            <person name="Ma J."/>
        </authorList>
    </citation>
    <scope>NUCLEOTIDE SEQUENCE [LARGE SCALE GENOMIC DNA]</scope>
    <source>
        <strain evidence="7">JCM 15478</strain>
    </source>
</reference>
<keyword evidence="2" id="KW-0813">Transport</keyword>
<dbReference type="InterPro" id="IPR003439">
    <property type="entry name" value="ABC_transporter-like_ATP-bd"/>
</dbReference>
<name>A0ABP5I9V7_9ACTN</name>
<gene>
    <name evidence="6" type="ORF">GCM10009801_62700</name>
</gene>
<evidence type="ECO:0000256" key="3">
    <source>
        <dbReference type="ARBA" id="ARBA00022741"/>
    </source>
</evidence>
<dbReference type="SMART" id="SM00382">
    <property type="entry name" value="AAA"/>
    <property type="match status" value="1"/>
</dbReference>
<dbReference type="InterPro" id="IPR027417">
    <property type="entry name" value="P-loop_NTPase"/>
</dbReference>
<dbReference type="PROSITE" id="PS00211">
    <property type="entry name" value="ABC_TRANSPORTER_1"/>
    <property type="match status" value="1"/>
</dbReference>
<evidence type="ECO:0000256" key="1">
    <source>
        <dbReference type="ARBA" id="ARBA00005417"/>
    </source>
</evidence>
<evidence type="ECO:0000259" key="5">
    <source>
        <dbReference type="PROSITE" id="PS50893"/>
    </source>
</evidence>
<evidence type="ECO:0000256" key="2">
    <source>
        <dbReference type="ARBA" id="ARBA00022448"/>
    </source>
</evidence>
<dbReference type="Pfam" id="PF00005">
    <property type="entry name" value="ABC_tran"/>
    <property type="match status" value="1"/>
</dbReference>
<dbReference type="Proteomes" id="UP001500016">
    <property type="component" value="Unassembled WGS sequence"/>
</dbReference>
<feature type="domain" description="ABC transporter" evidence="5">
    <location>
        <begin position="2"/>
        <end position="227"/>
    </location>
</feature>
<proteinExistence type="inferred from homology"/>
<keyword evidence="7" id="KW-1185">Reference proteome</keyword>
<evidence type="ECO:0000313" key="7">
    <source>
        <dbReference type="Proteomes" id="UP001500016"/>
    </source>
</evidence>
<keyword evidence="4" id="KW-0067">ATP-binding</keyword>
<dbReference type="SUPFAM" id="SSF52540">
    <property type="entry name" value="P-loop containing nucleoside triphosphate hydrolases"/>
    <property type="match status" value="1"/>
</dbReference>
<dbReference type="PANTHER" id="PTHR43335:SF4">
    <property type="entry name" value="ABC TRANSPORTER, ATP-BINDING PROTEIN"/>
    <property type="match status" value="1"/>
</dbReference>
<accession>A0ABP5I9V7</accession>
<dbReference type="RefSeq" id="WP_344532974.1">
    <property type="nucleotide sequence ID" value="NZ_BAAAPE010000015.1"/>
</dbReference>
<dbReference type="PANTHER" id="PTHR43335">
    <property type="entry name" value="ABC TRANSPORTER, ATP-BINDING PROTEIN"/>
    <property type="match status" value="1"/>
</dbReference>
<keyword evidence="3" id="KW-0547">Nucleotide-binding</keyword>
<protein>
    <recommendedName>
        <fullName evidence="5">ABC transporter domain-containing protein</fullName>
    </recommendedName>
</protein>
<evidence type="ECO:0000256" key="4">
    <source>
        <dbReference type="ARBA" id="ARBA00022840"/>
    </source>
</evidence>
<dbReference type="InterPro" id="IPR003593">
    <property type="entry name" value="AAA+_ATPase"/>
</dbReference>
<evidence type="ECO:0000313" key="6">
    <source>
        <dbReference type="EMBL" id="GAA2094564.1"/>
    </source>
</evidence>
<comment type="similarity">
    <text evidence="1">Belongs to the ABC transporter superfamily.</text>
</comment>
<dbReference type="Gene3D" id="3.40.50.300">
    <property type="entry name" value="P-loop containing nucleotide triphosphate hydrolases"/>
    <property type="match status" value="1"/>
</dbReference>
<dbReference type="PROSITE" id="PS50893">
    <property type="entry name" value="ABC_TRANSPORTER_2"/>
    <property type="match status" value="1"/>
</dbReference>